<dbReference type="PANTHER" id="PTHR30137:SF8">
    <property type="entry name" value="BLR5498 PROTEIN"/>
    <property type="match status" value="1"/>
</dbReference>
<feature type="domain" description="Luciferase-like" evidence="3">
    <location>
        <begin position="10"/>
        <end position="287"/>
    </location>
</feature>
<evidence type="ECO:0000256" key="2">
    <source>
        <dbReference type="ARBA" id="ARBA00023033"/>
    </source>
</evidence>
<dbReference type="InterPro" id="IPR011251">
    <property type="entry name" value="Luciferase-like_dom"/>
</dbReference>
<protein>
    <submittedName>
        <fullName evidence="4">Alkanesulfonate monooxygenase SsuD/methylene tetrahydromethanopterin reductase-like flavin-dependent oxidoreductase (Luciferase family)</fullName>
    </submittedName>
</protein>
<evidence type="ECO:0000313" key="4">
    <source>
        <dbReference type="EMBL" id="MBB4683852.1"/>
    </source>
</evidence>
<evidence type="ECO:0000313" key="5">
    <source>
        <dbReference type="Proteomes" id="UP000581769"/>
    </source>
</evidence>
<sequence>MVEHPWPRFGVLFHGWATADREDSAVLGEACRSAVLADRLGFDVAWFTEQHAPMFGAISGRIAAPHLLIARLAGETEHIGLGTAVRLIVEQTPRQLAEEFVTLDLLTAGRAWYGIGAGRGDPALGAAGRARRRDTFRRRARELTEILRTGGEGHELGLRIRDLSARVLVASAGEQSIAFAARNGLGYFVGMFGGHRHPGLTRDFRDLGGRGPVRAARLVFVAEDDRTAHRAVADAAQYFWAHFTPPSPAWHERVRAWQGDWRTDDICAQLGWVVGGPATVARRLADYIGDCRLDALDVSFQVPGLPAERADRSMALFAQEVVPRVRAGLSSPARTGRDLTAAR</sequence>
<dbReference type="InterPro" id="IPR050766">
    <property type="entry name" value="Bact_Lucif_Oxidored"/>
</dbReference>
<evidence type="ECO:0000256" key="1">
    <source>
        <dbReference type="ARBA" id="ARBA00023002"/>
    </source>
</evidence>
<dbReference type="GO" id="GO:0004497">
    <property type="term" value="F:monooxygenase activity"/>
    <property type="evidence" value="ECO:0007669"/>
    <property type="project" value="UniProtKB-KW"/>
</dbReference>
<dbReference type="GO" id="GO:0005829">
    <property type="term" value="C:cytosol"/>
    <property type="evidence" value="ECO:0007669"/>
    <property type="project" value="TreeGrafter"/>
</dbReference>
<dbReference type="RefSeq" id="WP_184778597.1">
    <property type="nucleotide sequence ID" value="NZ_JACHMG010000001.1"/>
</dbReference>
<dbReference type="SUPFAM" id="SSF51679">
    <property type="entry name" value="Bacterial luciferase-like"/>
    <property type="match status" value="1"/>
</dbReference>
<gene>
    <name evidence="4" type="ORF">BJY18_001337</name>
</gene>
<reference evidence="4 5" key="1">
    <citation type="submission" date="2020-08" db="EMBL/GenBank/DDBJ databases">
        <title>Sequencing the genomes of 1000 actinobacteria strains.</title>
        <authorList>
            <person name="Klenk H.-P."/>
        </authorList>
    </citation>
    <scope>NUCLEOTIDE SEQUENCE [LARGE SCALE GENOMIC DNA]</scope>
    <source>
        <strain evidence="4 5">DSM 45859</strain>
    </source>
</reference>
<keyword evidence="1" id="KW-0560">Oxidoreductase</keyword>
<dbReference type="EMBL" id="JACHMG010000001">
    <property type="protein sequence ID" value="MBB4683852.1"/>
    <property type="molecule type" value="Genomic_DNA"/>
</dbReference>
<keyword evidence="2 4" id="KW-0503">Monooxygenase</keyword>
<dbReference type="AlphaFoldDB" id="A0A840IRJ5"/>
<accession>A0A840IRJ5</accession>
<dbReference type="Pfam" id="PF00296">
    <property type="entry name" value="Bac_luciferase"/>
    <property type="match status" value="1"/>
</dbReference>
<dbReference type="Proteomes" id="UP000581769">
    <property type="component" value="Unassembled WGS sequence"/>
</dbReference>
<dbReference type="GO" id="GO:0016705">
    <property type="term" value="F:oxidoreductase activity, acting on paired donors, with incorporation or reduction of molecular oxygen"/>
    <property type="evidence" value="ECO:0007669"/>
    <property type="project" value="InterPro"/>
</dbReference>
<proteinExistence type="predicted"/>
<name>A0A840IRJ5_9PSEU</name>
<dbReference type="InterPro" id="IPR036661">
    <property type="entry name" value="Luciferase-like_sf"/>
</dbReference>
<keyword evidence="5" id="KW-1185">Reference proteome</keyword>
<dbReference type="Gene3D" id="3.20.20.30">
    <property type="entry name" value="Luciferase-like domain"/>
    <property type="match status" value="1"/>
</dbReference>
<comment type="caution">
    <text evidence="4">The sequence shown here is derived from an EMBL/GenBank/DDBJ whole genome shotgun (WGS) entry which is preliminary data.</text>
</comment>
<evidence type="ECO:0000259" key="3">
    <source>
        <dbReference type="Pfam" id="PF00296"/>
    </source>
</evidence>
<dbReference type="PANTHER" id="PTHR30137">
    <property type="entry name" value="LUCIFERASE-LIKE MONOOXYGENASE"/>
    <property type="match status" value="1"/>
</dbReference>
<organism evidence="4 5">
    <name type="scientific">Amycolatopsis jiangsuensis</name>
    <dbReference type="NCBI Taxonomy" id="1181879"/>
    <lineage>
        <taxon>Bacteria</taxon>
        <taxon>Bacillati</taxon>
        <taxon>Actinomycetota</taxon>
        <taxon>Actinomycetes</taxon>
        <taxon>Pseudonocardiales</taxon>
        <taxon>Pseudonocardiaceae</taxon>
        <taxon>Amycolatopsis</taxon>
    </lineage>
</organism>